<proteinExistence type="predicted"/>
<sequence length="57" mass="6525">MTKIALESSFFEVDIVDIEIIELYSYRLYDEQNEEALQALSVTIVNNLLMKLLNATG</sequence>
<name>A0ABS5T7J3_9GAMM</name>
<protein>
    <submittedName>
        <fullName evidence="1">Uncharacterized protein</fullName>
    </submittedName>
</protein>
<keyword evidence="2" id="KW-1185">Reference proteome</keyword>
<gene>
    <name evidence="1" type="ORF">HGT73_13270</name>
</gene>
<reference evidence="1 2" key="1">
    <citation type="submission" date="2020-04" db="EMBL/GenBank/DDBJ databases">
        <title>Genome sequencing of Rosenbergiella species.</title>
        <authorList>
            <person name="Alvarez-Perez S."/>
            <person name="Lievens B."/>
        </authorList>
    </citation>
    <scope>NUCLEOTIDE SEQUENCE [LARGE SCALE GENOMIC DNA]</scope>
    <source>
        <strain evidence="1 2">CdVSA20.1</strain>
    </source>
</reference>
<evidence type="ECO:0000313" key="2">
    <source>
        <dbReference type="Proteomes" id="UP000786875"/>
    </source>
</evidence>
<accession>A0ABS5T7J3</accession>
<comment type="caution">
    <text evidence="1">The sequence shown here is derived from an EMBL/GenBank/DDBJ whole genome shotgun (WGS) entry which is preliminary data.</text>
</comment>
<evidence type="ECO:0000313" key="1">
    <source>
        <dbReference type="EMBL" id="MBT0728321.1"/>
    </source>
</evidence>
<organism evidence="1 2">
    <name type="scientific">Rosenbergiella australiborealis</name>
    <dbReference type="NCBI Taxonomy" id="1544696"/>
    <lineage>
        <taxon>Bacteria</taxon>
        <taxon>Pseudomonadati</taxon>
        <taxon>Pseudomonadota</taxon>
        <taxon>Gammaproteobacteria</taxon>
        <taxon>Enterobacterales</taxon>
        <taxon>Erwiniaceae</taxon>
        <taxon>Rosenbergiella</taxon>
    </lineage>
</organism>
<dbReference type="EMBL" id="JABBFO010000015">
    <property type="protein sequence ID" value="MBT0728321.1"/>
    <property type="molecule type" value="Genomic_DNA"/>
</dbReference>
<dbReference type="Proteomes" id="UP000786875">
    <property type="component" value="Unassembled WGS sequence"/>
</dbReference>
<dbReference type="RefSeq" id="WP_214215740.1">
    <property type="nucleotide sequence ID" value="NZ_JABBFO010000015.1"/>
</dbReference>